<accession>A0A1I8JLP0</accession>
<dbReference type="WBParaSite" id="maker-uti_cns_0048707-snap-gene-0.2-mRNA-1">
    <property type="protein sequence ID" value="maker-uti_cns_0048707-snap-gene-0.2-mRNA-1"/>
    <property type="gene ID" value="maker-uti_cns_0048707-snap-gene-0.2"/>
</dbReference>
<sequence>MKVQPRLRVRSAVRGIVGRRTLKKTQVERVAKRVLSTRRKIPLMKIKALQQRLTMKVLALKKKLKLSNPKFKRLVKRSRSLLRSGLTRVTSRLQSKVIKTSNVFNDIVEQQNQLYNWEYKTLISETTDGGVVSKAGRAGIKKSSAGWSGWKTVKVGKTVKTVHPDGSTSWTETSTGPVSSWYNFD</sequence>
<name>A0A1I8JLP0_9PLAT</name>
<proteinExistence type="predicted"/>
<organism evidence="1 2">
    <name type="scientific">Macrostomum lignano</name>
    <dbReference type="NCBI Taxonomy" id="282301"/>
    <lineage>
        <taxon>Eukaryota</taxon>
        <taxon>Metazoa</taxon>
        <taxon>Spiralia</taxon>
        <taxon>Lophotrochozoa</taxon>
        <taxon>Platyhelminthes</taxon>
        <taxon>Rhabditophora</taxon>
        <taxon>Macrostomorpha</taxon>
        <taxon>Macrostomida</taxon>
        <taxon>Macrostomidae</taxon>
        <taxon>Macrostomum</taxon>
    </lineage>
</organism>
<protein>
    <submittedName>
        <fullName evidence="2">N-acetylmuramoyl-L-alanine amidase</fullName>
    </submittedName>
</protein>
<evidence type="ECO:0000313" key="1">
    <source>
        <dbReference type="Proteomes" id="UP000095280"/>
    </source>
</evidence>
<reference evidence="2" key="1">
    <citation type="submission" date="2016-11" db="UniProtKB">
        <authorList>
            <consortium name="WormBaseParasite"/>
        </authorList>
    </citation>
    <scope>IDENTIFICATION</scope>
</reference>
<dbReference type="AlphaFoldDB" id="A0A1I8JLP0"/>
<dbReference type="Proteomes" id="UP000095280">
    <property type="component" value="Unplaced"/>
</dbReference>
<keyword evidence="1" id="KW-1185">Reference proteome</keyword>
<evidence type="ECO:0000313" key="2">
    <source>
        <dbReference type="WBParaSite" id="maker-uti_cns_0048707-snap-gene-0.2-mRNA-1"/>
    </source>
</evidence>